<evidence type="ECO:0000313" key="1">
    <source>
        <dbReference type="EMBL" id="GIY03281.1"/>
    </source>
</evidence>
<comment type="caution">
    <text evidence="1">The sequence shown here is derived from an EMBL/GenBank/DDBJ whole genome shotgun (WGS) entry which is preliminary data.</text>
</comment>
<protein>
    <submittedName>
        <fullName evidence="1">Uncharacterized protein</fullName>
    </submittedName>
</protein>
<gene>
    <name evidence="1" type="ORF">CEXT_397391</name>
</gene>
<name>A0AAV4Q593_CAEEX</name>
<dbReference type="EMBL" id="BPLR01005560">
    <property type="protein sequence ID" value="GIY03281.1"/>
    <property type="molecule type" value="Genomic_DNA"/>
</dbReference>
<evidence type="ECO:0000313" key="2">
    <source>
        <dbReference type="Proteomes" id="UP001054945"/>
    </source>
</evidence>
<organism evidence="1 2">
    <name type="scientific">Caerostris extrusa</name>
    <name type="common">Bark spider</name>
    <name type="synonym">Caerostris bankana</name>
    <dbReference type="NCBI Taxonomy" id="172846"/>
    <lineage>
        <taxon>Eukaryota</taxon>
        <taxon>Metazoa</taxon>
        <taxon>Ecdysozoa</taxon>
        <taxon>Arthropoda</taxon>
        <taxon>Chelicerata</taxon>
        <taxon>Arachnida</taxon>
        <taxon>Araneae</taxon>
        <taxon>Araneomorphae</taxon>
        <taxon>Entelegynae</taxon>
        <taxon>Araneoidea</taxon>
        <taxon>Araneidae</taxon>
        <taxon>Caerostris</taxon>
    </lineage>
</organism>
<proteinExistence type="predicted"/>
<reference evidence="1 2" key="1">
    <citation type="submission" date="2021-06" db="EMBL/GenBank/DDBJ databases">
        <title>Caerostris extrusa draft genome.</title>
        <authorList>
            <person name="Kono N."/>
            <person name="Arakawa K."/>
        </authorList>
    </citation>
    <scope>NUCLEOTIDE SEQUENCE [LARGE SCALE GENOMIC DNA]</scope>
</reference>
<accession>A0AAV4Q593</accession>
<dbReference type="AlphaFoldDB" id="A0AAV4Q593"/>
<keyword evidence="2" id="KW-1185">Reference proteome</keyword>
<sequence>MNYELGELSAYGYCSLEKCWGRNRSTWTSRTRKGVSPYCKDRTILKCDSLSLHSNHTIPLKKGGKRGSAFRKGL</sequence>
<dbReference type="Proteomes" id="UP001054945">
    <property type="component" value="Unassembled WGS sequence"/>
</dbReference>